<comment type="caution">
    <text evidence="3">The sequence shown here is derived from an EMBL/GenBank/DDBJ whole genome shotgun (WGS) entry which is preliminary data.</text>
</comment>
<dbReference type="SMART" id="SM01259">
    <property type="entry name" value="LAB_N"/>
    <property type="match status" value="1"/>
</dbReference>
<evidence type="ECO:0000259" key="2">
    <source>
        <dbReference type="SMART" id="SM01259"/>
    </source>
</evidence>
<dbReference type="GO" id="GO:0016020">
    <property type="term" value="C:membrane"/>
    <property type="evidence" value="ECO:0007669"/>
    <property type="project" value="GOC"/>
</dbReference>
<sequence length="100" mass="11512">MFLGFDFGPWEVFGLMGNLCFGSRFIIQWIHSERVGRSEVPVVFWYLSLAGSIILLIYFFQRRSIIGVLAYLPNFIPYIRNLMLIAKEKRGNLPSGPTHA</sequence>
<dbReference type="Pfam" id="PF07578">
    <property type="entry name" value="LAB_N"/>
    <property type="match status" value="1"/>
</dbReference>
<dbReference type="AlphaFoldDB" id="A0A932I1D9"/>
<dbReference type="InterPro" id="IPR011499">
    <property type="entry name" value="Lipid_A_biosynth_N"/>
</dbReference>
<feature type="transmembrane region" description="Helical" evidence="1">
    <location>
        <begin position="12"/>
        <end position="30"/>
    </location>
</feature>
<gene>
    <name evidence="3" type="ORF">HYZ11_11965</name>
</gene>
<keyword evidence="1" id="KW-0472">Membrane</keyword>
<accession>A0A932I1D9</accession>
<keyword evidence="1" id="KW-1133">Transmembrane helix</keyword>
<reference evidence="3" key="1">
    <citation type="submission" date="2020-07" db="EMBL/GenBank/DDBJ databases">
        <title>Huge and variable diversity of episymbiotic CPR bacteria and DPANN archaea in groundwater ecosystems.</title>
        <authorList>
            <person name="He C.Y."/>
            <person name="Keren R."/>
            <person name="Whittaker M."/>
            <person name="Farag I.F."/>
            <person name="Doudna J."/>
            <person name="Cate J.H.D."/>
            <person name="Banfield J.F."/>
        </authorList>
    </citation>
    <scope>NUCLEOTIDE SEQUENCE</scope>
    <source>
        <strain evidence="3">NC_groundwater_763_Ag_S-0.2um_68_21</strain>
    </source>
</reference>
<keyword evidence="1" id="KW-0812">Transmembrane</keyword>
<evidence type="ECO:0000313" key="4">
    <source>
        <dbReference type="Proteomes" id="UP000782312"/>
    </source>
</evidence>
<dbReference type="GO" id="GO:0008915">
    <property type="term" value="F:lipid-A-disaccharide synthase activity"/>
    <property type="evidence" value="ECO:0007669"/>
    <property type="project" value="InterPro"/>
</dbReference>
<feature type="transmembrane region" description="Helical" evidence="1">
    <location>
        <begin position="66"/>
        <end position="86"/>
    </location>
</feature>
<dbReference type="Proteomes" id="UP000782312">
    <property type="component" value="Unassembled WGS sequence"/>
</dbReference>
<protein>
    <submittedName>
        <fullName evidence="3">Lipid-A-disaccharide synthase N-terminal domain-containing protein</fullName>
    </submittedName>
</protein>
<dbReference type="EMBL" id="JACPUR010000027">
    <property type="protein sequence ID" value="MBI3128313.1"/>
    <property type="molecule type" value="Genomic_DNA"/>
</dbReference>
<feature type="transmembrane region" description="Helical" evidence="1">
    <location>
        <begin position="42"/>
        <end position="60"/>
    </location>
</feature>
<organism evidence="3 4">
    <name type="scientific">Tectimicrobiota bacterium</name>
    <dbReference type="NCBI Taxonomy" id="2528274"/>
    <lineage>
        <taxon>Bacteria</taxon>
        <taxon>Pseudomonadati</taxon>
        <taxon>Nitrospinota/Tectimicrobiota group</taxon>
        <taxon>Candidatus Tectimicrobiota</taxon>
    </lineage>
</organism>
<dbReference type="GO" id="GO:0009245">
    <property type="term" value="P:lipid A biosynthetic process"/>
    <property type="evidence" value="ECO:0007669"/>
    <property type="project" value="InterPro"/>
</dbReference>
<evidence type="ECO:0000313" key="3">
    <source>
        <dbReference type="EMBL" id="MBI3128313.1"/>
    </source>
</evidence>
<name>A0A932I1D9_UNCTE</name>
<proteinExistence type="predicted"/>
<evidence type="ECO:0000256" key="1">
    <source>
        <dbReference type="SAM" id="Phobius"/>
    </source>
</evidence>
<feature type="domain" description="Lipid A biosynthesis N-terminal" evidence="2">
    <location>
        <begin position="13"/>
        <end position="84"/>
    </location>
</feature>